<comment type="caution">
    <text evidence="2">The sequence shown here is derived from an EMBL/GenBank/DDBJ whole genome shotgun (WGS) entry which is preliminary data.</text>
</comment>
<name>A0ABV4BBF9_9GAMM</name>
<gene>
    <name evidence="2" type="ORF">ABC977_01650</name>
</gene>
<reference evidence="2 3" key="1">
    <citation type="submission" date="2024-05" db="EMBL/GenBank/DDBJ databases">
        <title>Genome Sequence and Characterization of the New Strain Purple Sulfur Bacterium of Genus Thioalkalicoccus.</title>
        <authorList>
            <person name="Bryantseva I.A."/>
            <person name="Kyndt J.A."/>
            <person name="Imhoff J.F."/>
        </authorList>
    </citation>
    <scope>NUCLEOTIDE SEQUENCE [LARGE SCALE GENOMIC DNA]</scope>
    <source>
        <strain evidence="2 3">Um2</strain>
    </source>
</reference>
<dbReference type="Proteomes" id="UP001564408">
    <property type="component" value="Unassembled WGS sequence"/>
</dbReference>
<dbReference type="SUPFAM" id="SSF143120">
    <property type="entry name" value="YefM-like"/>
    <property type="match status" value="1"/>
</dbReference>
<proteinExistence type="inferred from homology"/>
<sequence length="67" mass="7202">MKTIDRGYAVDHLGELLGLVEAGEKVLIADGDRGIAILVPVTERPPHLAVDDADVPNDEVERAFHGD</sequence>
<evidence type="ECO:0000256" key="1">
    <source>
        <dbReference type="ARBA" id="ARBA00009981"/>
    </source>
</evidence>
<protein>
    <recommendedName>
        <fullName evidence="4">Prevent-host-death protein</fullName>
    </recommendedName>
</protein>
<evidence type="ECO:0000313" key="3">
    <source>
        <dbReference type="Proteomes" id="UP001564408"/>
    </source>
</evidence>
<evidence type="ECO:0008006" key="4">
    <source>
        <dbReference type="Google" id="ProtNLM"/>
    </source>
</evidence>
<dbReference type="InterPro" id="IPR036165">
    <property type="entry name" value="YefM-like_sf"/>
</dbReference>
<evidence type="ECO:0000313" key="2">
    <source>
        <dbReference type="EMBL" id="MEY6431109.1"/>
    </source>
</evidence>
<comment type="similarity">
    <text evidence="1">Belongs to the phD/YefM antitoxin family.</text>
</comment>
<dbReference type="EMBL" id="JBDKXB010000002">
    <property type="protein sequence ID" value="MEY6431109.1"/>
    <property type="molecule type" value="Genomic_DNA"/>
</dbReference>
<organism evidence="2 3">
    <name type="scientific">Thioalkalicoccus limnaeus</name>
    <dbReference type="NCBI Taxonomy" id="120681"/>
    <lineage>
        <taxon>Bacteria</taxon>
        <taxon>Pseudomonadati</taxon>
        <taxon>Pseudomonadota</taxon>
        <taxon>Gammaproteobacteria</taxon>
        <taxon>Chromatiales</taxon>
        <taxon>Chromatiaceae</taxon>
        <taxon>Thioalkalicoccus</taxon>
    </lineage>
</organism>
<accession>A0ABV4BBF9</accession>
<dbReference type="RefSeq" id="WP_369665495.1">
    <property type="nucleotide sequence ID" value="NZ_JBDKXB010000002.1"/>
</dbReference>
<keyword evidence="3" id="KW-1185">Reference proteome</keyword>